<dbReference type="OrthoDB" id="4772576at2"/>
<dbReference type="RefSeq" id="WP_073856914.1">
    <property type="nucleotide sequence ID" value="NZ_BAAATC010000008.1"/>
</dbReference>
<reference evidence="3 5" key="2">
    <citation type="submission" date="2017-10" db="EMBL/GenBank/DDBJ databases">
        <title>The new phylogeny of genus Mycobacterium.</title>
        <authorList>
            <person name="Tortoli E."/>
            <person name="Trovato A."/>
            <person name="Cirillo D.M."/>
        </authorList>
    </citation>
    <scope>NUCLEOTIDE SEQUENCE [LARGE SCALE GENOMIC DNA]</scope>
    <source>
        <strain evidence="3 5">IP141170001</strain>
    </source>
</reference>
<dbReference type="EMBL" id="MIJD01000162">
    <property type="protein sequence ID" value="OPE53389.1"/>
    <property type="molecule type" value="Genomic_DNA"/>
</dbReference>
<accession>A0A1Q4HDW0</accession>
<evidence type="ECO:0000313" key="2">
    <source>
        <dbReference type="EMBL" id="OPE53389.1"/>
    </source>
</evidence>
<dbReference type="AlphaFoldDB" id="A0A1Q4HDW0"/>
<evidence type="ECO:0000313" key="5">
    <source>
        <dbReference type="Proteomes" id="UP000220340"/>
    </source>
</evidence>
<evidence type="ECO:0000313" key="3">
    <source>
        <dbReference type="EMBL" id="PEG52955.1"/>
    </source>
</evidence>
<feature type="domain" description="DUF1707" evidence="1">
    <location>
        <begin position="9"/>
        <end position="61"/>
    </location>
</feature>
<dbReference type="Proteomes" id="UP000220340">
    <property type="component" value="Unassembled WGS sequence"/>
</dbReference>
<comment type="caution">
    <text evidence="2">The sequence shown here is derived from an EMBL/GenBank/DDBJ whole genome shotgun (WGS) entry which is preliminary data.</text>
</comment>
<sequence length="199" mass="21328">MDSGQDDNLRVSNADRTYVSGLLERAAGDGLITLDEFAERTDRALAARTRGDLRAVLADLPDMQLRAAPVQRRAAPPPAALGGWMTSIVRRGPWTVAPVISLNTRMCSTTLDFTSAVLPGPVIEVIIDDYLSSTELIVPAGATADLNGVDAIAGSATVKVRNLLQPEQLHVVVRGKVRLGSLSVRHPFGTFLRRLHGGR</sequence>
<dbReference type="Proteomes" id="UP000191039">
    <property type="component" value="Unassembled WGS sequence"/>
</dbReference>
<dbReference type="EMBL" id="PDCR01000025">
    <property type="protein sequence ID" value="PEG52955.1"/>
    <property type="molecule type" value="Genomic_DNA"/>
</dbReference>
<evidence type="ECO:0000313" key="4">
    <source>
        <dbReference type="Proteomes" id="UP000191039"/>
    </source>
</evidence>
<name>A0A1Q4HDW0_9MYCO</name>
<dbReference type="STRING" id="1801.BRW64_12865"/>
<gene>
    <name evidence="2" type="ORF">BV510_15810</name>
    <name evidence="3" type="ORF">CRI78_18980</name>
</gene>
<protein>
    <submittedName>
        <fullName evidence="3">DUF1707 domain-containing protein</fullName>
    </submittedName>
</protein>
<dbReference type="PANTHER" id="PTHR40763:SF5">
    <property type="entry name" value="MEMBRANE PROTEIN"/>
    <property type="match status" value="1"/>
</dbReference>
<dbReference type="Pfam" id="PF08044">
    <property type="entry name" value="DUF1707"/>
    <property type="match status" value="1"/>
</dbReference>
<dbReference type="PANTHER" id="PTHR40763">
    <property type="entry name" value="MEMBRANE PROTEIN-RELATED"/>
    <property type="match status" value="1"/>
</dbReference>
<proteinExistence type="predicted"/>
<organism evidence="2 4">
    <name type="scientific">Mycolicibacterium diernhoferi</name>
    <dbReference type="NCBI Taxonomy" id="1801"/>
    <lineage>
        <taxon>Bacteria</taxon>
        <taxon>Bacillati</taxon>
        <taxon>Actinomycetota</taxon>
        <taxon>Actinomycetes</taxon>
        <taxon>Mycobacteriales</taxon>
        <taxon>Mycobacteriaceae</taxon>
        <taxon>Mycolicibacterium</taxon>
    </lineage>
</organism>
<reference evidence="2 4" key="1">
    <citation type="submission" date="2016-09" db="EMBL/GenBank/DDBJ databases">
        <title>genome sequences of unsequenced Mycobacteria.</title>
        <authorList>
            <person name="Greninger A.L."/>
            <person name="Jerome K.R."/>
            <person name="Mcnair B."/>
            <person name="Wallis C."/>
            <person name="Fang F."/>
        </authorList>
    </citation>
    <scope>NUCLEOTIDE SEQUENCE [LARGE SCALE GENOMIC DNA]</scope>
    <source>
        <strain evidence="2 4">BM1</strain>
    </source>
</reference>
<dbReference type="InterPro" id="IPR012551">
    <property type="entry name" value="DUF1707_SHOCT-like"/>
</dbReference>
<keyword evidence="5" id="KW-1185">Reference proteome</keyword>
<evidence type="ECO:0000259" key="1">
    <source>
        <dbReference type="Pfam" id="PF08044"/>
    </source>
</evidence>